<gene>
    <name evidence="7" type="ORF">VRS74_02125</name>
</gene>
<keyword evidence="4 5" id="KW-0472">Membrane</keyword>
<organism evidence="7 8">
    <name type="scientific">Altererythrobacter litoralis</name>
    <dbReference type="NCBI Taxonomy" id="3113904"/>
    <lineage>
        <taxon>Bacteria</taxon>
        <taxon>Pseudomonadati</taxon>
        <taxon>Pseudomonadota</taxon>
        <taxon>Alphaproteobacteria</taxon>
        <taxon>Sphingomonadales</taxon>
        <taxon>Erythrobacteraceae</taxon>
        <taxon>Altererythrobacter</taxon>
    </lineage>
</organism>
<proteinExistence type="predicted"/>
<dbReference type="RefSeq" id="WP_354143592.1">
    <property type="nucleotide sequence ID" value="NZ_JAZDQV010000002.1"/>
</dbReference>
<keyword evidence="2 5" id="KW-0812">Transmembrane</keyword>
<feature type="domain" description="ABC-2 type transporter transmembrane" evidence="6">
    <location>
        <begin position="178"/>
        <end position="385"/>
    </location>
</feature>
<comment type="caution">
    <text evidence="7">The sequence shown here is derived from an EMBL/GenBank/DDBJ whole genome shotgun (WGS) entry which is preliminary data.</text>
</comment>
<feature type="transmembrane region" description="Helical" evidence="5">
    <location>
        <begin position="239"/>
        <end position="260"/>
    </location>
</feature>
<feature type="transmembrane region" description="Helical" evidence="5">
    <location>
        <begin position="33"/>
        <end position="54"/>
    </location>
</feature>
<keyword evidence="8" id="KW-1185">Reference proteome</keyword>
<name>A0ABU7GC64_9SPHN</name>
<evidence type="ECO:0000256" key="5">
    <source>
        <dbReference type="SAM" id="Phobius"/>
    </source>
</evidence>
<feature type="transmembrane region" description="Helical" evidence="5">
    <location>
        <begin position="280"/>
        <end position="307"/>
    </location>
</feature>
<feature type="transmembrane region" description="Helical" evidence="5">
    <location>
        <begin position="371"/>
        <end position="389"/>
    </location>
</feature>
<sequence>MSDATHPKSRLSALQAAWVIARRDFVAVLFSRAFFFFLLGPLFPVIVGGLAGGIGGQVQREAMSSEVGLAMSAEDNAAMLAARAHLRPQLGGALPDLVEIETARGDPDFDARAFLQEKRGNYAAIVAGSLDEPELFGTPGQVARWEGPVALLAANAAAPEPASLPTVKSQLVTTTAVAVRSDRIRTAQAAQMMLFLLTMLLAGMVLSNLVEEKANKIIEILAAAIPMDAVFLGKLFAMLAVSLVGIGVWGAVGFGLWSVGGDAITAATGFNPANLPAPAVGWPMFVLLGVLYFAMAYLLLGVLFLTIGAMAATVREVQTLSMPVTMMQLMVFFLAAYVITQPGSALEMLAIVFPLSSPFAMLARAALQETLWVHAAALAWQGLMVALIVKGGSTLFRRRVMKSGAAGRDKPARRRFAFGKRAADAAK</sequence>
<comment type="subcellular location">
    <subcellularLocation>
        <location evidence="1">Membrane</location>
        <topology evidence="1">Multi-pass membrane protein</topology>
    </subcellularLocation>
</comment>
<evidence type="ECO:0000259" key="6">
    <source>
        <dbReference type="Pfam" id="PF12698"/>
    </source>
</evidence>
<dbReference type="Proteomes" id="UP001343492">
    <property type="component" value="Unassembled WGS sequence"/>
</dbReference>
<evidence type="ECO:0000256" key="1">
    <source>
        <dbReference type="ARBA" id="ARBA00004141"/>
    </source>
</evidence>
<dbReference type="EMBL" id="JAZDQV010000002">
    <property type="protein sequence ID" value="MEE1876480.1"/>
    <property type="molecule type" value="Genomic_DNA"/>
</dbReference>
<dbReference type="Pfam" id="PF12698">
    <property type="entry name" value="ABC2_membrane_3"/>
    <property type="match status" value="1"/>
</dbReference>
<keyword evidence="3 5" id="KW-1133">Transmembrane helix</keyword>
<protein>
    <submittedName>
        <fullName evidence="7">ABC transporter permease</fullName>
    </submittedName>
</protein>
<dbReference type="InterPro" id="IPR013525">
    <property type="entry name" value="ABC2_TM"/>
</dbReference>
<reference evidence="7 8" key="1">
    <citation type="submission" date="2024-01" db="EMBL/GenBank/DDBJ databases">
        <title>The genome sequence of Erythrobacteraceae sp. strain 1XM1-14.</title>
        <authorList>
            <person name="Liu Y."/>
        </authorList>
    </citation>
    <scope>NUCLEOTIDE SEQUENCE [LARGE SCALE GENOMIC DNA]</scope>
    <source>
        <strain evidence="7 8">1XM1-14</strain>
    </source>
</reference>
<evidence type="ECO:0000256" key="3">
    <source>
        <dbReference type="ARBA" id="ARBA00022989"/>
    </source>
</evidence>
<evidence type="ECO:0000313" key="7">
    <source>
        <dbReference type="EMBL" id="MEE1876480.1"/>
    </source>
</evidence>
<evidence type="ECO:0000313" key="8">
    <source>
        <dbReference type="Proteomes" id="UP001343492"/>
    </source>
</evidence>
<feature type="transmembrane region" description="Helical" evidence="5">
    <location>
        <begin position="189"/>
        <end position="210"/>
    </location>
</feature>
<evidence type="ECO:0000256" key="2">
    <source>
        <dbReference type="ARBA" id="ARBA00022692"/>
    </source>
</evidence>
<accession>A0ABU7GC64</accession>
<evidence type="ECO:0000256" key="4">
    <source>
        <dbReference type="ARBA" id="ARBA00023136"/>
    </source>
</evidence>